<dbReference type="Gene3D" id="3.40.50.10810">
    <property type="entry name" value="Tandem AAA-ATPase domain"/>
    <property type="match status" value="1"/>
</dbReference>
<dbReference type="CDD" id="cd17919">
    <property type="entry name" value="DEXHc_Snf"/>
    <property type="match status" value="1"/>
</dbReference>
<dbReference type="OMA" id="CKSIMER"/>
<organism evidence="14 15">
    <name type="scientific">Magnaporthiopsis poae (strain ATCC 64411 / 73-15)</name>
    <name type="common">Kentucky bluegrass fungus</name>
    <name type="synonym">Magnaporthe poae</name>
    <dbReference type="NCBI Taxonomy" id="644358"/>
    <lineage>
        <taxon>Eukaryota</taxon>
        <taxon>Fungi</taxon>
        <taxon>Dikarya</taxon>
        <taxon>Ascomycota</taxon>
        <taxon>Pezizomycotina</taxon>
        <taxon>Sordariomycetes</taxon>
        <taxon>Sordariomycetidae</taxon>
        <taxon>Magnaporthales</taxon>
        <taxon>Magnaporthaceae</taxon>
        <taxon>Magnaporthiopsis</taxon>
    </lineage>
</organism>
<evidence type="ECO:0000256" key="3">
    <source>
        <dbReference type="ARBA" id="ARBA00022723"/>
    </source>
</evidence>
<feature type="region of interest" description="Disordered" evidence="10">
    <location>
        <begin position="1"/>
        <end position="120"/>
    </location>
</feature>
<dbReference type="Pfam" id="PF00176">
    <property type="entry name" value="SNF2-rel_dom"/>
    <property type="match status" value="1"/>
</dbReference>
<dbReference type="InterPro" id="IPR055565">
    <property type="entry name" value="DUF7141"/>
</dbReference>
<dbReference type="GO" id="GO:0005634">
    <property type="term" value="C:nucleus"/>
    <property type="evidence" value="ECO:0007669"/>
    <property type="project" value="UniProtKB-SubCell"/>
</dbReference>
<evidence type="ECO:0000256" key="4">
    <source>
        <dbReference type="ARBA" id="ARBA00022741"/>
    </source>
</evidence>
<dbReference type="InterPro" id="IPR056616">
    <property type="entry name" value="Chromo_MIT1"/>
</dbReference>
<evidence type="ECO:0000256" key="7">
    <source>
        <dbReference type="ARBA" id="ARBA00022833"/>
    </source>
</evidence>
<protein>
    <submittedName>
        <fullName evidence="13">Chromodomain helicase DNA binding protein 1</fullName>
    </submittedName>
</protein>
<dbReference type="GO" id="GO:0003677">
    <property type="term" value="F:DNA binding"/>
    <property type="evidence" value="ECO:0007669"/>
    <property type="project" value="TreeGrafter"/>
</dbReference>
<dbReference type="PANTHER" id="PTHR45623:SF17">
    <property type="entry name" value="CHROMODOMAIN-HELICASE-DNA-BINDING PROTEIN 3-RELATED"/>
    <property type="match status" value="1"/>
</dbReference>
<dbReference type="SMART" id="SM00487">
    <property type="entry name" value="DEXDc"/>
    <property type="match status" value="1"/>
</dbReference>
<dbReference type="eggNOG" id="KOG0383">
    <property type="taxonomic scope" value="Eukaryota"/>
</dbReference>
<dbReference type="SMART" id="SM00490">
    <property type="entry name" value="HELICc"/>
    <property type="match status" value="1"/>
</dbReference>
<dbReference type="SMART" id="SM00249">
    <property type="entry name" value="PHD"/>
    <property type="match status" value="1"/>
</dbReference>
<dbReference type="VEuPathDB" id="FungiDB:MAPG_07541"/>
<dbReference type="InterPro" id="IPR014001">
    <property type="entry name" value="Helicase_ATP-bd"/>
</dbReference>
<name>A0A0C4E4Y5_MAGP6</name>
<evidence type="ECO:0000256" key="8">
    <source>
        <dbReference type="ARBA" id="ARBA00022840"/>
    </source>
</evidence>
<feature type="compositionally biased region" description="Low complexity" evidence="10">
    <location>
        <begin position="1528"/>
        <end position="1543"/>
    </location>
</feature>
<dbReference type="STRING" id="644358.A0A0C4E4Y5"/>
<feature type="compositionally biased region" description="Acidic residues" evidence="10">
    <location>
        <begin position="76"/>
        <end position="97"/>
    </location>
</feature>
<dbReference type="PROSITE" id="PS51194">
    <property type="entry name" value="HELICASE_CTER"/>
    <property type="match status" value="1"/>
</dbReference>
<dbReference type="GO" id="GO:0008270">
    <property type="term" value="F:zinc ion binding"/>
    <property type="evidence" value="ECO:0007669"/>
    <property type="project" value="UniProtKB-KW"/>
</dbReference>
<evidence type="ECO:0000256" key="10">
    <source>
        <dbReference type="SAM" id="MobiDB-lite"/>
    </source>
</evidence>
<dbReference type="GO" id="GO:0003682">
    <property type="term" value="F:chromatin binding"/>
    <property type="evidence" value="ECO:0007669"/>
    <property type="project" value="TreeGrafter"/>
</dbReference>
<evidence type="ECO:0000313" key="15">
    <source>
        <dbReference type="Proteomes" id="UP000011715"/>
    </source>
</evidence>
<dbReference type="SUPFAM" id="SSF52540">
    <property type="entry name" value="P-loop containing nucleoside triphosphate hydrolases"/>
    <property type="match status" value="2"/>
</dbReference>
<dbReference type="Gene3D" id="3.40.50.300">
    <property type="entry name" value="P-loop containing nucleotide triphosphate hydrolases"/>
    <property type="match status" value="1"/>
</dbReference>
<keyword evidence="4" id="KW-0547">Nucleotide-binding</keyword>
<dbReference type="PROSITE" id="PS51192">
    <property type="entry name" value="HELICASE_ATP_BIND_1"/>
    <property type="match status" value="1"/>
</dbReference>
<reference evidence="13" key="3">
    <citation type="submission" date="2011-03" db="EMBL/GenBank/DDBJ databases">
        <title>Annotation of Magnaporthe poae ATCC 64411.</title>
        <authorList>
            <person name="Ma L.-J."/>
            <person name="Dead R."/>
            <person name="Young S.K."/>
            <person name="Zeng Q."/>
            <person name="Gargeya S."/>
            <person name="Fitzgerald M."/>
            <person name="Haas B."/>
            <person name="Abouelleil A."/>
            <person name="Alvarado L."/>
            <person name="Arachchi H.M."/>
            <person name="Berlin A."/>
            <person name="Brown A."/>
            <person name="Chapman S.B."/>
            <person name="Chen Z."/>
            <person name="Dunbar C."/>
            <person name="Freedman E."/>
            <person name="Gearin G."/>
            <person name="Gellesch M."/>
            <person name="Goldberg J."/>
            <person name="Griggs A."/>
            <person name="Gujja S."/>
            <person name="Heiman D."/>
            <person name="Howarth C."/>
            <person name="Larson L."/>
            <person name="Lui A."/>
            <person name="MacDonald P.J.P."/>
            <person name="Mehta T."/>
            <person name="Montmayeur A."/>
            <person name="Murphy C."/>
            <person name="Neiman D."/>
            <person name="Pearson M."/>
            <person name="Priest M."/>
            <person name="Roberts A."/>
            <person name="Saif S."/>
            <person name="Shea T."/>
            <person name="Shenoy N."/>
            <person name="Sisk P."/>
            <person name="Stolte C."/>
            <person name="Sykes S."/>
            <person name="Yandava C."/>
            <person name="Wortman J."/>
            <person name="Nusbaum C."/>
            <person name="Birren B."/>
        </authorList>
    </citation>
    <scope>NUCLEOTIDE SEQUENCE</scope>
    <source>
        <strain evidence="13">ATCC 64411</strain>
    </source>
</reference>
<feature type="domain" description="Helicase ATP-binding" evidence="11">
    <location>
        <begin position="816"/>
        <end position="988"/>
    </location>
</feature>
<dbReference type="InterPro" id="IPR000330">
    <property type="entry name" value="SNF2_N"/>
</dbReference>
<feature type="region of interest" description="Disordered" evidence="10">
    <location>
        <begin position="1561"/>
        <end position="1580"/>
    </location>
</feature>
<feature type="compositionally biased region" description="Basic and acidic residues" evidence="10">
    <location>
        <begin position="218"/>
        <end position="230"/>
    </location>
</feature>
<feature type="compositionally biased region" description="Low complexity" evidence="10">
    <location>
        <begin position="1"/>
        <end position="25"/>
    </location>
</feature>
<keyword evidence="9" id="KW-0539">Nucleus</keyword>
<comment type="subcellular location">
    <subcellularLocation>
        <location evidence="1">Nucleus</location>
    </subcellularLocation>
</comment>
<feature type="compositionally biased region" description="Acidic residues" evidence="10">
    <location>
        <begin position="231"/>
        <end position="252"/>
    </location>
</feature>
<dbReference type="InterPro" id="IPR027417">
    <property type="entry name" value="P-loop_NTPase"/>
</dbReference>
<feature type="compositionally biased region" description="Basic and acidic residues" evidence="10">
    <location>
        <begin position="1400"/>
        <end position="1410"/>
    </location>
</feature>
<evidence type="ECO:0000313" key="13">
    <source>
        <dbReference type="EMBL" id="KLU88556.1"/>
    </source>
</evidence>
<dbReference type="EMBL" id="GL876971">
    <property type="protein sequence ID" value="KLU88556.1"/>
    <property type="molecule type" value="Genomic_DNA"/>
</dbReference>
<evidence type="ECO:0000256" key="1">
    <source>
        <dbReference type="ARBA" id="ARBA00004123"/>
    </source>
</evidence>
<feature type="compositionally biased region" description="Basic and acidic residues" evidence="10">
    <location>
        <begin position="1428"/>
        <end position="1438"/>
    </location>
</feature>
<feature type="compositionally biased region" description="Basic and acidic residues" evidence="10">
    <location>
        <begin position="56"/>
        <end position="75"/>
    </location>
</feature>
<dbReference type="Pfam" id="PF15446">
    <property type="entry name" value="zf-PHD-like"/>
    <property type="match status" value="1"/>
</dbReference>
<dbReference type="InterPro" id="IPR049730">
    <property type="entry name" value="SNF2/RAD54-like_C"/>
</dbReference>
<dbReference type="CDD" id="cd18660">
    <property type="entry name" value="CD1_tandem"/>
    <property type="match status" value="1"/>
</dbReference>
<dbReference type="SUPFAM" id="SSF57903">
    <property type="entry name" value="FYVE/PHD zinc finger"/>
    <property type="match status" value="1"/>
</dbReference>
<evidence type="ECO:0000256" key="5">
    <source>
        <dbReference type="ARBA" id="ARBA00022771"/>
    </source>
</evidence>
<accession>A0A0C4E4Y5</accession>
<dbReference type="InterPro" id="IPR038718">
    <property type="entry name" value="SNF2-like_sf"/>
</dbReference>
<comment type="subunit">
    <text evidence="2">Component of the NuA4 histone acetyltransferase complex.</text>
</comment>
<dbReference type="GO" id="GO:0140658">
    <property type="term" value="F:ATP-dependent chromatin remodeler activity"/>
    <property type="evidence" value="ECO:0007669"/>
    <property type="project" value="TreeGrafter"/>
</dbReference>
<dbReference type="InterPro" id="IPR016197">
    <property type="entry name" value="Chromo-like_dom_sf"/>
</dbReference>
<evidence type="ECO:0000259" key="12">
    <source>
        <dbReference type="PROSITE" id="PS51194"/>
    </source>
</evidence>
<evidence type="ECO:0000259" key="11">
    <source>
        <dbReference type="PROSITE" id="PS51192"/>
    </source>
</evidence>
<keyword evidence="5" id="KW-0863">Zinc-finger</keyword>
<dbReference type="OrthoDB" id="5857104at2759"/>
<evidence type="ECO:0000313" key="14">
    <source>
        <dbReference type="EnsemblFungi" id="MAPG_07541T0"/>
    </source>
</evidence>
<feature type="domain" description="Helicase C-terminal" evidence="12">
    <location>
        <begin position="1121"/>
        <end position="1280"/>
    </location>
</feature>
<keyword evidence="7" id="KW-0862">Zinc</keyword>
<dbReference type="Proteomes" id="UP000011715">
    <property type="component" value="Unassembled WGS sequence"/>
</dbReference>
<dbReference type="InterPro" id="IPR001965">
    <property type="entry name" value="Znf_PHD"/>
</dbReference>
<dbReference type="GO" id="GO:0016887">
    <property type="term" value="F:ATP hydrolysis activity"/>
    <property type="evidence" value="ECO:0007669"/>
    <property type="project" value="TreeGrafter"/>
</dbReference>
<dbReference type="InterPro" id="IPR001650">
    <property type="entry name" value="Helicase_C-like"/>
</dbReference>
<feature type="compositionally biased region" description="Acidic residues" evidence="10">
    <location>
        <begin position="1411"/>
        <end position="1427"/>
    </location>
</feature>
<evidence type="ECO:0000256" key="2">
    <source>
        <dbReference type="ARBA" id="ARBA00011353"/>
    </source>
</evidence>
<reference evidence="14" key="5">
    <citation type="submission" date="2015-06" db="UniProtKB">
        <authorList>
            <consortium name="EnsemblFungi"/>
        </authorList>
    </citation>
    <scope>IDENTIFICATION</scope>
    <source>
        <strain evidence="14">ATCC 64411</strain>
    </source>
</reference>
<proteinExistence type="predicted"/>
<reference evidence="14" key="4">
    <citation type="journal article" date="2015" name="G3 (Bethesda)">
        <title>Genome sequences of three phytopathogenic species of the Magnaporthaceae family of fungi.</title>
        <authorList>
            <person name="Okagaki L.H."/>
            <person name="Nunes C.C."/>
            <person name="Sailsbery J."/>
            <person name="Clay B."/>
            <person name="Brown D."/>
            <person name="John T."/>
            <person name="Oh Y."/>
            <person name="Young N."/>
            <person name="Fitzgerald M."/>
            <person name="Haas B.J."/>
            <person name="Zeng Q."/>
            <person name="Young S."/>
            <person name="Adiconis X."/>
            <person name="Fan L."/>
            <person name="Levin J.Z."/>
            <person name="Mitchell T.K."/>
            <person name="Okubara P.A."/>
            <person name="Farman M.L."/>
            <person name="Kohn L.M."/>
            <person name="Birren B."/>
            <person name="Ma L.-J."/>
            <person name="Dean R.A."/>
        </authorList>
    </citation>
    <scope>NUCLEOTIDE SEQUENCE</scope>
    <source>
        <strain evidence="14">ATCC 64411 / 73-15</strain>
    </source>
</reference>
<dbReference type="Pfam" id="PF23614">
    <property type="entry name" value="DUF7141"/>
    <property type="match status" value="1"/>
</dbReference>
<feature type="region of interest" description="Disordered" evidence="10">
    <location>
        <begin position="1386"/>
        <end position="1543"/>
    </location>
</feature>
<gene>
    <name evidence="13" type="ORF">MAPG_07541</name>
</gene>
<evidence type="ECO:0000256" key="9">
    <source>
        <dbReference type="ARBA" id="ARBA00023242"/>
    </source>
</evidence>
<evidence type="ECO:0000256" key="6">
    <source>
        <dbReference type="ARBA" id="ARBA00022801"/>
    </source>
</evidence>
<feature type="region of interest" description="Disordered" evidence="10">
    <location>
        <begin position="194"/>
        <end position="337"/>
    </location>
</feature>
<dbReference type="GO" id="GO:0005524">
    <property type="term" value="F:ATP binding"/>
    <property type="evidence" value="ECO:0007669"/>
    <property type="project" value="UniProtKB-KW"/>
</dbReference>
<keyword evidence="3" id="KW-0479">Metal-binding</keyword>
<dbReference type="CDD" id="cd15489">
    <property type="entry name" value="PHD_SF"/>
    <property type="match status" value="1"/>
</dbReference>
<dbReference type="CDD" id="cd18793">
    <property type="entry name" value="SF2_C_SNF"/>
    <property type="match status" value="1"/>
</dbReference>
<dbReference type="PANTHER" id="PTHR45623">
    <property type="entry name" value="CHROMODOMAIN-HELICASE-DNA-BINDING PROTEIN 3-RELATED-RELATED"/>
    <property type="match status" value="1"/>
</dbReference>
<sequence>MSSSPAASEAEVSEVASSPSAESAVGRLAPATSDPPVLPSIELPNRNASNGGTADDAPHDPKHDSASRIGDKPADDGEDSSEGEDVGADAYKEEEDKEGGVDGWYPAARSKAAKGKEPVRKARGLEIRITPLPAHLRDGYKVAPRSTYVRSIVNEIEGARGEEWYQIEYDDGAVDQVSFDELVASENGLKALEHFQHPGDPIVDTMFGRPHKKRKHSHRDDSSDELRYDDFPDDDDDNEGDSDDMDLDDDDDVVRGSRRKSASSRKYPAAEVSSRRSSRRAAQSGSEPREHSQPTQRNLRPRVTLITNQNRAVDHDEDELAGESNARESEDDKDESFIPLVRSDINPKNPKRKRGRPARVTYRQASIEFEVRRSGRANKATKAMLDPADDDSFYVEDDKVPAAPKAVSIKEIFQPVDNVEFVDAHSKTCGTCGSSGTNHNKGMLIHCQGCSFSFHKVCLGYRGMRDHRVSKVGTDHFVLQCRFCIGLYYKKDCKAPRHDTCQECRTVGPACRGFTPKLTSKQEEKLRAANDGDDPITKVAAKLINNPENVLFRCTRCKRAFHYLHLPRLENSADEDPADKDKIRADRLTEYSMHHTCKDCLVHKNDEIQGLVAWRPVDHDSYQNESYSLISEDDKEYLVKWGQMSHAHCTWMPGAWIFGASHGTMRASFAKRDDGQPPPPRFTKEDAIPAEYLMADIIFAAKYHSGSDRVASKEDALARISKVKEVRVKFQGLSYDEVVWDSPPSRSNRPLWDAFKEAYEEYINGKLFNSVPPHIINQRIVKFCENPPPEIAEQPEALTPSRRLMKYQVEGVNWLVYHFYKMDSIILADEMGLGKTIQICGMIGYLALQQPKCWPFLIVVPSSTCPNWRREMKQWVPDLRVVCYFGGKVPQEIAYKNELFPDGSKDIKAHVVIMSYDSAQDPQTRHLFRHVRWQGLVVDEGQRLKNDQSLLYGALRAMKIPFRVLLTGTPLQNNKRELFNLIQFIDTSKIAAKMDEEYAELTNVNIRELHALIKPYFLRRTKADVLKFLPPMGQVIVPVSMSVVQEKLCKSIMAKNPQLIQAIFAKSKMSKTERGSLNNILMQLRKCLCHPFVYSDAIEDRDLDAKTMQAGLIEASSKLVLLNMMLPKLKENGHRVLIFSQFLDQLNILEDFLHGLGFQYRRLDGSVTSLERQHRIDEFNAPGSEIFAFLLSTRAGGVGINLATADTVIILDPDFNPHQDIQALSRAHRIGQTKKVLCFQLMTKGSVEEKIMQMGRKKMALDHVMIETMDKQDVESDDLESILKHGAEALFSEDNEKEIIKYDDASVEKLLDRSHLVAPELGEDDKREREFTLARVWVNDKGGLVDDLEVVEGAGVSENVWEKLLMEREMDAKRRAEKEAVVLGRGGRRRQAVQYSQHMQFDDEGPKSESEQDDDFVANEVSDDDEARIESDVQDAARRTGPQELDATLQWPPGSVGGAPSPQIPGSNAGYGQAAGPNGAVSLTAEAPATQPSHGVPGGVGVYGQTPGPNGVVPRPRGRPRGPARSKPQQGPQQGPQQVSQPISQAALAGIQINLSALPTFSQPTKRGRPPNQPRPAPGQAVYRLGNSIGLVPPMMNLAQPQQPVAVLRSNGVNTNIGPGASLGPGVVNPGVMPTHPQAPQTYMSQLPRCEQCFHHHNPAAGCPFNPSSEMSIRVAIDRLRTSDLAQDVATRENLKAKLREMKLASKKGT</sequence>
<keyword evidence="6" id="KW-0378">Hydrolase</keyword>
<dbReference type="InterPro" id="IPR041684">
    <property type="entry name" value="Znf-PHD-like"/>
</dbReference>
<dbReference type="SUPFAM" id="SSF54160">
    <property type="entry name" value="Chromo domain-like"/>
    <property type="match status" value="1"/>
</dbReference>
<dbReference type="EnsemblFungi" id="MAPG_07541T0">
    <property type="protein sequence ID" value="MAPG_07541T0"/>
    <property type="gene ID" value="MAPG_07541"/>
</dbReference>
<keyword evidence="8" id="KW-0067">ATP-binding</keyword>
<dbReference type="Pfam" id="PF00271">
    <property type="entry name" value="Helicase_C"/>
    <property type="match status" value="1"/>
</dbReference>
<dbReference type="Gene3D" id="2.40.50.40">
    <property type="match status" value="1"/>
</dbReference>
<keyword evidence="15" id="KW-1185">Reference proteome</keyword>
<dbReference type="InterPro" id="IPR011011">
    <property type="entry name" value="Znf_FYVE_PHD"/>
</dbReference>
<dbReference type="Pfam" id="PF23615">
    <property type="entry name" value="Chromo_MIT1"/>
    <property type="match status" value="1"/>
</dbReference>
<dbReference type="EMBL" id="ADBL01001828">
    <property type="status" value="NOT_ANNOTATED_CDS"/>
    <property type="molecule type" value="Genomic_DNA"/>
</dbReference>
<dbReference type="GO" id="GO:0042393">
    <property type="term" value="F:histone binding"/>
    <property type="evidence" value="ECO:0007669"/>
    <property type="project" value="TreeGrafter"/>
</dbReference>
<reference evidence="15" key="1">
    <citation type="submission" date="2010-05" db="EMBL/GenBank/DDBJ databases">
        <title>The genome sequence of Magnaporthe poae strain ATCC 64411.</title>
        <authorList>
            <person name="Ma L.-J."/>
            <person name="Dead R."/>
            <person name="Young S."/>
            <person name="Zeng Q."/>
            <person name="Koehrsen M."/>
            <person name="Alvarado L."/>
            <person name="Berlin A."/>
            <person name="Chapman S.B."/>
            <person name="Chen Z."/>
            <person name="Freedman E."/>
            <person name="Gellesch M."/>
            <person name="Goldberg J."/>
            <person name="Griggs A."/>
            <person name="Gujja S."/>
            <person name="Heilman E.R."/>
            <person name="Heiman D."/>
            <person name="Hepburn T."/>
            <person name="Howarth C."/>
            <person name="Jen D."/>
            <person name="Larson L."/>
            <person name="Mehta T."/>
            <person name="Neiman D."/>
            <person name="Pearson M."/>
            <person name="Roberts A."/>
            <person name="Saif S."/>
            <person name="Shea T."/>
            <person name="Shenoy N."/>
            <person name="Sisk P."/>
            <person name="Stolte C."/>
            <person name="Sykes S."/>
            <person name="Walk T."/>
            <person name="White J."/>
            <person name="Yandava C."/>
            <person name="Haas B."/>
            <person name="Nusbaum C."/>
            <person name="Birren B."/>
        </authorList>
    </citation>
    <scope>NUCLEOTIDE SEQUENCE [LARGE SCALE GENOMIC DNA]</scope>
    <source>
        <strain evidence="15">ATCC 64411 / 73-15</strain>
    </source>
</reference>
<dbReference type="GO" id="GO:0000785">
    <property type="term" value="C:chromatin"/>
    <property type="evidence" value="ECO:0007669"/>
    <property type="project" value="TreeGrafter"/>
</dbReference>
<reference evidence="13" key="2">
    <citation type="submission" date="2010-05" db="EMBL/GenBank/DDBJ databases">
        <title>The Genome Sequence of Magnaporthe poae strain ATCC 64411.</title>
        <authorList>
            <consortium name="The Broad Institute Genome Sequencing Platform"/>
            <consortium name="Broad Institute Genome Sequencing Center for Infectious Disease"/>
            <person name="Ma L.-J."/>
            <person name="Dead R."/>
            <person name="Young S."/>
            <person name="Zeng Q."/>
            <person name="Koehrsen M."/>
            <person name="Alvarado L."/>
            <person name="Berlin A."/>
            <person name="Chapman S.B."/>
            <person name="Chen Z."/>
            <person name="Freedman E."/>
            <person name="Gellesch M."/>
            <person name="Goldberg J."/>
            <person name="Griggs A."/>
            <person name="Gujja S."/>
            <person name="Heilman E.R."/>
            <person name="Heiman D."/>
            <person name="Hepburn T."/>
            <person name="Howarth C."/>
            <person name="Jen D."/>
            <person name="Larson L."/>
            <person name="Mehta T."/>
            <person name="Neiman D."/>
            <person name="Pearson M."/>
            <person name="Roberts A."/>
            <person name="Saif S."/>
            <person name="Shea T."/>
            <person name="Shenoy N."/>
            <person name="Sisk P."/>
            <person name="Stolte C."/>
            <person name="Sykes S."/>
            <person name="Walk T."/>
            <person name="White J."/>
            <person name="Yandava C."/>
            <person name="Haas B."/>
            <person name="Nusbaum C."/>
            <person name="Birren B."/>
        </authorList>
    </citation>
    <scope>NUCLEOTIDE SEQUENCE</scope>
    <source>
        <strain evidence="13">ATCC 64411</strain>
    </source>
</reference>